<sequence>MVGLDNGINYLFDGEEEKYVVNSLPFNPLKNPDQMKQLEKDDSGVQFSHTLDEQIGGQLEAGFTLTNLYEDTNGEGRLHELNIPTFIATRSVK</sequence>
<organism evidence="1 2">
    <name type="scientific">Lactobacillus nasalidis</name>
    <dbReference type="NCBI Taxonomy" id="2797258"/>
    <lineage>
        <taxon>Bacteria</taxon>
        <taxon>Bacillati</taxon>
        <taxon>Bacillota</taxon>
        <taxon>Bacilli</taxon>
        <taxon>Lactobacillales</taxon>
        <taxon>Lactobacillaceae</taxon>
        <taxon>Lactobacillus</taxon>
    </lineage>
</organism>
<evidence type="ECO:0000313" key="2">
    <source>
        <dbReference type="Proteomes" id="UP000616547"/>
    </source>
</evidence>
<gene>
    <name evidence="1" type="ORF">lacNasYZ03_16910</name>
</gene>
<protein>
    <recommendedName>
        <fullName evidence="3">Methyltransferase</fullName>
    </recommendedName>
</protein>
<reference evidence="2" key="1">
    <citation type="submission" date="2021-01" db="EMBL/GenBank/DDBJ databases">
        <title>Draft genome sequence of Nasalis larvatus strain YZ03.</title>
        <authorList>
            <person name="Suzuki-Hashido N."/>
            <person name="Tsuchida S."/>
            <person name="Hayakawa T."/>
        </authorList>
    </citation>
    <scope>NUCLEOTIDE SEQUENCE [LARGE SCALE GENOMIC DNA]</scope>
    <source>
        <strain evidence="2">YZ03</strain>
    </source>
</reference>
<dbReference type="EMBL" id="BOCI01000466">
    <property type="protein sequence ID" value="GHW02004.1"/>
    <property type="molecule type" value="Genomic_DNA"/>
</dbReference>
<keyword evidence="2" id="KW-1185">Reference proteome</keyword>
<dbReference type="Proteomes" id="UP000616547">
    <property type="component" value="Unassembled WGS sequence"/>
</dbReference>
<accession>A0ABQ3WA92</accession>
<proteinExistence type="predicted"/>
<name>A0ABQ3WA92_9LACO</name>
<evidence type="ECO:0000313" key="1">
    <source>
        <dbReference type="EMBL" id="GHW02004.1"/>
    </source>
</evidence>
<evidence type="ECO:0008006" key="3">
    <source>
        <dbReference type="Google" id="ProtNLM"/>
    </source>
</evidence>
<comment type="caution">
    <text evidence="1">The sequence shown here is derived from an EMBL/GenBank/DDBJ whole genome shotgun (WGS) entry which is preliminary data.</text>
</comment>